<accession>A0A1R3IM82</accession>
<evidence type="ECO:0000259" key="1">
    <source>
        <dbReference type="Pfam" id="PF03478"/>
    </source>
</evidence>
<dbReference type="InterPro" id="IPR005174">
    <property type="entry name" value="KIB1-4_b-propeller"/>
</dbReference>
<dbReference type="CDD" id="cd09917">
    <property type="entry name" value="F-box_SF"/>
    <property type="match status" value="1"/>
</dbReference>
<dbReference type="OrthoDB" id="638130at2759"/>
<dbReference type="EMBL" id="AWWV01009845">
    <property type="protein sequence ID" value="OMO83685.1"/>
    <property type="molecule type" value="Genomic_DNA"/>
</dbReference>
<dbReference type="Proteomes" id="UP000188268">
    <property type="component" value="Unassembled WGS sequence"/>
</dbReference>
<name>A0A1R3IM82_COCAP</name>
<organism evidence="2 3">
    <name type="scientific">Corchorus capsularis</name>
    <name type="common">Jute</name>
    <dbReference type="NCBI Taxonomy" id="210143"/>
    <lineage>
        <taxon>Eukaryota</taxon>
        <taxon>Viridiplantae</taxon>
        <taxon>Streptophyta</taxon>
        <taxon>Embryophyta</taxon>
        <taxon>Tracheophyta</taxon>
        <taxon>Spermatophyta</taxon>
        <taxon>Magnoliopsida</taxon>
        <taxon>eudicotyledons</taxon>
        <taxon>Gunneridae</taxon>
        <taxon>Pentapetalae</taxon>
        <taxon>rosids</taxon>
        <taxon>malvids</taxon>
        <taxon>Malvales</taxon>
        <taxon>Malvaceae</taxon>
        <taxon>Grewioideae</taxon>
        <taxon>Apeibeae</taxon>
        <taxon>Corchorus</taxon>
    </lineage>
</organism>
<sequence length="550" mass="62909">MEASLCTSPISIPQRKPTFPKHPNPTVQFACTRRCNALVGKNPRPTTKVAAAIQDVSAIADPARVDITWQIVVGTIAGFTPFIVAGIEFSKRIIAQRRCEECRGSGLVLRENGYFKCPECGLPEELLSCIAKRLDTRLDVLHFRAVCNSWRSSVPVPPRSRLLPREVNFLINRPANPLASFFMAQKTVYRIELTSESRSTRKCWFMKVEETKQDNKFRVLNPFSKYPIKSLPAASLPNELCHLNFRFVEMVKAFSIRRMEDDGSVDYNEDNPWIRKIKLASDFGSSYEVLAVKRGDLCHMRVNDDIHWHLLDPNVEYRDITNFEGKFFTADIYGVVLGLDENSFDLVEVHPPLEKKVWEGERYILESHGHLYMVVREFYCCPNEVQYDKRIDGFVKATGVKDFQVPVRFKVYKRIRNYHQSRHCWVEVNGLGDRVFFVSNDCSFSFSTRGCEGCPKNCIVYVDEIDEIERLDNGAIIEEDNDNGGLQQIRNGKVRFFNLEDGATGPLQLFPQLLAMFWPPPAWLRLSHCSSTSPHIEVVVSVMLLHVPGT</sequence>
<evidence type="ECO:0000313" key="3">
    <source>
        <dbReference type="Proteomes" id="UP000188268"/>
    </source>
</evidence>
<dbReference type="Gramene" id="OMO83685">
    <property type="protein sequence ID" value="OMO83685"/>
    <property type="gene ID" value="CCACVL1_11271"/>
</dbReference>
<dbReference type="PANTHER" id="PTHR47123:SF6">
    <property type="entry name" value="F-BOX PROTEIN SKIP23-LIKE ISOFORM X1"/>
    <property type="match status" value="1"/>
</dbReference>
<keyword evidence="3" id="KW-1185">Reference proteome</keyword>
<dbReference type="OMA" id="NDDIHWH"/>
<evidence type="ECO:0000313" key="2">
    <source>
        <dbReference type="EMBL" id="OMO83685.1"/>
    </source>
</evidence>
<comment type="caution">
    <text evidence="2">The sequence shown here is derived from an EMBL/GenBank/DDBJ whole genome shotgun (WGS) entry which is preliminary data.</text>
</comment>
<dbReference type="PANTHER" id="PTHR47123">
    <property type="entry name" value="F-BOX PROTEIN SKIP23"/>
    <property type="match status" value="1"/>
</dbReference>
<protein>
    <recommendedName>
        <fullName evidence="1">KIB1-4 beta-propeller domain-containing protein</fullName>
    </recommendedName>
</protein>
<proteinExistence type="predicted"/>
<dbReference type="Pfam" id="PF03478">
    <property type="entry name" value="Beta-prop_KIB1-4"/>
    <property type="match status" value="1"/>
</dbReference>
<feature type="domain" description="KIB1-4 beta-propeller" evidence="1">
    <location>
        <begin position="185"/>
        <end position="472"/>
    </location>
</feature>
<dbReference type="AlphaFoldDB" id="A0A1R3IM82"/>
<reference evidence="2 3" key="1">
    <citation type="submission" date="2013-09" db="EMBL/GenBank/DDBJ databases">
        <title>Corchorus capsularis genome sequencing.</title>
        <authorList>
            <person name="Alam M."/>
            <person name="Haque M.S."/>
            <person name="Islam M.S."/>
            <person name="Emdad E.M."/>
            <person name="Islam M.M."/>
            <person name="Ahmed B."/>
            <person name="Halim A."/>
            <person name="Hossen Q.M.M."/>
            <person name="Hossain M.Z."/>
            <person name="Ahmed R."/>
            <person name="Khan M.M."/>
            <person name="Islam R."/>
            <person name="Rashid M.M."/>
            <person name="Khan S.A."/>
            <person name="Rahman M.S."/>
            <person name="Alam M."/>
        </authorList>
    </citation>
    <scope>NUCLEOTIDE SEQUENCE [LARGE SCALE GENOMIC DNA]</scope>
    <source>
        <strain evidence="3">cv. CVL-1</strain>
        <tissue evidence="2">Whole seedling</tissue>
    </source>
</reference>
<gene>
    <name evidence="2" type="ORF">CCACVL1_11271</name>
</gene>
<dbReference type="InterPro" id="IPR051304">
    <property type="entry name" value="SCF_F-box_domain"/>
</dbReference>